<dbReference type="AlphaFoldDB" id="A0A1E5BDM3"/>
<organism evidence="1 2">
    <name type="scientific">Vibrio genomosp. F10 str. ZF-129</name>
    <dbReference type="NCBI Taxonomy" id="1187848"/>
    <lineage>
        <taxon>Bacteria</taxon>
        <taxon>Pseudomonadati</taxon>
        <taxon>Pseudomonadota</taxon>
        <taxon>Gammaproteobacteria</taxon>
        <taxon>Vibrionales</taxon>
        <taxon>Vibrionaceae</taxon>
        <taxon>Vibrio</taxon>
    </lineage>
</organism>
<gene>
    <name evidence="1" type="ORF">A1QO_09970</name>
</gene>
<sequence length="61" mass="7004">MELNSIISFLPNLTVKELKDIEVIINQELTNREGGINTSLSDIEISFLLNLFKYEEKTTCK</sequence>
<proteinExistence type="predicted"/>
<dbReference type="STRING" id="1187848.A1QO_09970"/>
<comment type="caution">
    <text evidence="1">The sequence shown here is derived from an EMBL/GenBank/DDBJ whole genome shotgun (WGS) entry which is preliminary data.</text>
</comment>
<protein>
    <submittedName>
        <fullName evidence="1">Uncharacterized protein</fullName>
    </submittedName>
</protein>
<accession>A0A1E5BDM3</accession>
<evidence type="ECO:0000313" key="1">
    <source>
        <dbReference type="EMBL" id="OEE33270.1"/>
    </source>
</evidence>
<reference evidence="1 2" key="1">
    <citation type="journal article" date="2012" name="Science">
        <title>Ecological populations of bacteria act as socially cohesive units of antibiotic production and resistance.</title>
        <authorList>
            <person name="Cordero O.X."/>
            <person name="Wildschutte H."/>
            <person name="Kirkup B."/>
            <person name="Proehl S."/>
            <person name="Ngo L."/>
            <person name="Hussain F."/>
            <person name="Le Roux F."/>
            <person name="Mincer T."/>
            <person name="Polz M.F."/>
        </authorList>
    </citation>
    <scope>NUCLEOTIDE SEQUENCE [LARGE SCALE GENOMIC DNA]</scope>
    <source>
        <strain evidence="1 2">ZF-129</strain>
    </source>
</reference>
<evidence type="ECO:0000313" key="2">
    <source>
        <dbReference type="Proteomes" id="UP000094741"/>
    </source>
</evidence>
<dbReference type="EMBL" id="AJYQ02000105">
    <property type="protein sequence ID" value="OEE33270.1"/>
    <property type="molecule type" value="Genomic_DNA"/>
</dbReference>
<name>A0A1E5BDM3_9VIBR</name>
<dbReference type="Proteomes" id="UP000094741">
    <property type="component" value="Unassembled WGS sequence"/>
</dbReference>